<dbReference type="SUPFAM" id="SSF56801">
    <property type="entry name" value="Acetyl-CoA synthetase-like"/>
    <property type="match status" value="1"/>
</dbReference>
<dbReference type="PANTHER" id="PTHR43201">
    <property type="entry name" value="ACYL-COA SYNTHETASE"/>
    <property type="match status" value="1"/>
</dbReference>
<dbReference type="InterPro" id="IPR000873">
    <property type="entry name" value="AMP-dep_synth/lig_dom"/>
</dbReference>
<dbReference type="InterPro" id="IPR045851">
    <property type="entry name" value="AMP-bd_C_sf"/>
</dbReference>
<dbReference type="GO" id="GO:0006631">
    <property type="term" value="P:fatty acid metabolic process"/>
    <property type="evidence" value="ECO:0007669"/>
    <property type="project" value="TreeGrafter"/>
</dbReference>
<keyword evidence="2" id="KW-0436">Ligase</keyword>
<evidence type="ECO:0000313" key="4">
    <source>
        <dbReference type="EMBL" id="SVA64984.1"/>
    </source>
</evidence>
<dbReference type="Gene3D" id="3.30.300.30">
    <property type="match status" value="1"/>
</dbReference>
<dbReference type="PANTHER" id="PTHR43201:SF5">
    <property type="entry name" value="MEDIUM-CHAIN ACYL-COA LIGASE ACSF2, MITOCHONDRIAL"/>
    <property type="match status" value="1"/>
</dbReference>
<dbReference type="Pfam" id="PF00501">
    <property type="entry name" value="AMP-binding"/>
    <property type="match status" value="1"/>
</dbReference>
<reference evidence="4" key="1">
    <citation type="submission" date="2018-05" db="EMBL/GenBank/DDBJ databases">
        <authorList>
            <person name="Lanie J.A."/>
            <person name="Ng W.-L."/>
            <person name="Kazmierczak K.M."/>
            <person name="Andrzejewski T.M."/>
            <person name="Davidsen T.M."/>
            <person name="Wayne K.J."/>
            <person name="Tettelin H."/>
            <person name="Glass J.I."/>
            <person name="Rusch D."/>
            <person name="Podicherti R."/>
            <person name="Tsui H.-C.T."/>
            <person name="Winkler M.E."/>
        </authorList>
    </citation>
    <scope>NUCLEOTIDE SEQUENCE</scope>
</reference>
<accession>A0A381XJN5</accession>
<comment type="similarity">
    <text evidence="1">Belongs to the ATP-dependent AMP-binding enzyme family.</text>
</comment>
<dbReference type="EMBL" id="UINC01015431">
    <property type="protein sequence ID" value="SVA64984.1"/>
    <property type="molecule type" value="Genomic_DNA"/>
</dbReference>
<dbReference type="InterPro" id="IPR042099">
    <property type="entry name" value="ANL_N_sf"/>
</dbReference>
<feature type="domain" description="AMP-dependent synthetase/ligase" evidence="3">
    <location>
        <begin position="20"/>
        <end position="347"/>
    </location>
</feature>
<proteinExistence type="inferred from homology"/>
<dbReference type="GO" id="GO:0031956">
    <property type="term" value="F:medium-chain fatty acid-CoA ligase activity"/>
    <property type="evidence" value="ECO:0007669"/>
    <property type="project" value="TreeGrafter"/>
</dbReference>
<evidence type="ECO:0000256" key="2">
    <source>
        <dbReference type="ARBA" id="ARBA00022598"/>
    </source>
</evidence>
<name>A0A381XJN5_9ZZZZ</name>
<sequence>MQKLPKVSVNKLIKNLLYKNKNEIIFCYGNKKISRLELLNKILQARTGLLKKGFKNKDKVVCLLDNSYEQIILFLACLSLGIVWIPIEPKRKGIGLNYIITLVNPKVIFTRTKKNLEKKFYKKIILVQKDLKNILQATNDYDLKFENHIQCILFTSGTTGPPKGVIVRDKMLIASAYATGIACDIKTKDKFLLWESLSHIGGIEVLLLCLMEGSSFVLLKKFSAKKFWKQIRKNKITKLHYLGGVLDILIKQRTKNTDRKHQVELAFGAGARRETYHTFKKRFNIPLREVYGMTEASSFTTINFKRKLGSIGKPLPWFKLKIVKKVNGIGEIVIKEKQKGLITGGYYKDNKSTKILIQKDGLHTGDLGKIDSNGNVFYIGRIKDFVRVKGENISSWEIETNLNMHKDISESVILSTKTDIGEEDIIALLVSKNKNKTKLDKIALYFQKKLPKNYNPRYWSYVNALPRTPTFRIDKKLININSLKLYDFFKKKFTFIKKN</sequence>
<evidence type="ECO:0000256" key="1">
    <source>
        <dbReference type="ARBA" id="ARBA00006432"/>
    </source>
</evidence>
<dbReference type="PROSITE" id="PS00455">
    <property type="entry name" value="AMP_BINDING"/>
    <property type="match status" value="1"/>
</dbReference>
<gene>
    <name evidence="4" type="ORF">METZ01_LOCUS117838</name>
</gene>
<dbReference type="Gene3D" id="3.40.50.12780">
    <property type="entry name" value="N-terminal domain of ligase-like"/>
    <property type="match status" value="1"/>
</dbReference>
<organism evidence="4">
    <name type="scientific">marine metagenome</name>
    <dbReference type="NCBI Taxonomy" id="408172"/>
    <lineage>
        <taxon>unclassified sequences</taxon>
        <taxon>metagenomes</taxon>
        <taxon>ecological metagenomes</taxon>
    </lineage>
</organism>
<dbReference type="AlphaFoldDB" id="A0A381XJN5"/>
<dbReference type="InterPro" id="IPR020845">
    <property type="entry name" value="AMP-binding_CS"/>
</dbReference>
<protein>
    <recommendedName>
        <fullName evidence="3">AMP-dependent synthetase/ligase domain-containing protein</fullName>
    </recommendedName>
</protein>
<evidence type="ECO:0000259" key="3">
    <source>
        <dbReference type="Pfam" id="PF00501"/>
    </source>
</evidence>